<dbReference type="RefSeq" id="XP_001586168.1">
    <property type="nucleotide sequence ID" value="XM_001586118.1"/>
</dbReference>
<organism evidence="2 3">
    <name type="scientific">Sclerotinia sclerotiorum (strain ATCC 18683 / 1980 / Ss-1)</name>
    <name type="common">White mold</name>
    <name type="synonym">Whetzelinia sclerotiorum</name>
    <dbReference type="NCBI Taxonomy" id="665079"/>
    <lineage>
        <taxon>Eukaryota</taxon>
        <taxon>Fungi</taxon>
        <taxon>Dikarya</taxon>
        <taxon>Ascomycota</taxon>
        <taxon>Pezizomycotina</taxon>
        <taxon>Leotiomycetes</taxon>
        <taxon>Helotiales</taxon>
        <taxon>Sclerotiniaceae</taxon>
        <taxon>Sclerotinia</taxon>
    </lineage>
</organism>
<name>A0A1D9PV11_SCLS1</name>
<sequence length="217" mass="24651">MQDTKMQDTKTQATNIPKKISQDIIMQDIIIQEAIMQDIIMRDIITQTQEVIMMETIIEDPPVRDIIMQDNSISIEDSIKTREDIIMSNTSTNTNTIPIHEEISSIPSDTLMEMEIDAVAVAVAGTPDTIMEDLVCTANLNLEVQVQERYMAEMEIDTPLEDIDTIMAEAVLGLELEDTVMEDVSKITPTQNQNQNQNQNQKKSSSTRWKRYGKKNQ</sequence>
<evidence type="ECO:0000313" key="2">
    <source>
        <dbReference type="EMBL" id="APA06551.1"/>
    </source>
</evidence>
<dbReference type="AlphaFoldDB" id="A0A1D9PV11"/>
<dbReference type="Proteomes" id="UP000177798">
    <property type="component" value="Chromosome 2"/>
</dbReference>
<evidence type="ECO:0000256" key="1">
    <source>
        <dbReference type="SAM" id="MobiDB-lite"/>
    </source>
</evidence>
<proteinExistence type="predicted"/>
<feature type="region of interest" description="Disordered" evidence="1">
    <location>
        <begin position="187"/>
        <end position="217"/>
    </location>
</feature>
<gene>
    <name evidence="2" type="ORF">sscle_02g013210</name>
</gene>
<dbReference type="VEuPathDB" id="FungiDB:sscle_02g013210"/>
<evidence type="ECO:0000313" key="3">
    <source>
        <dbReference type="Proteomes" id="UP000177798"/>
    </source>
</evidence>
<reference evidence="3" key="1">
    <citation type="journal article" date="2017" name="Genome Biol. Evol.">
        <title>The complete genome sequence of the phytopathogenic fungus Sclerotinia sclerotiorum reveals insights into the genome architecture of broad host range pathogens.</title>
        <authorList>
            <person name="Derbyshire M."/>
            <person name="Denton-Giles M."/>
            <person name="Hegedus D."/>
            <person name="Seifbarghy S."/>
            <person name="Rollins J."/>
            <person name="van Kan J."/>
            <person name="Seidl M.F."/>
            <person name="Faino L."/>
            <person name="Mbengue M."/>
            <person name="Navaud O."/>
            <person name="Raffaele S."/>
            <person name="Hammond-Kosack K."/>
            <person name="Heard S."/>
            <person name="Oliver R."/>
        </authorList>
    </citation>
    <scope>NUCLEOTIDE SEQUENCE [LARGE SCALE GENOMIC DNA]</scope>
    <source>
        <strain evidence="3">ATCC 18683 / 1980 / Ss-1</strain>
    </source>
</reference>
<feature type="compositionally biased region" description="Low complexity" evidence="1">
    <location>
        <begin position="191"/>
        <end position="201"/>
    </location>
</feature>
<feature type="compositionally biased region" description="Basic residues" evidence="1">
    <location>
        <begin position="208"/>
        <end position="217"/>
    </location>
</feature>
<protein>
    <submittedName>
        <fullName evidence="2">Uncharacterized protein</fullName>
    </submittedName>
</protein>
<dbReference type="EMBL" id="CP017815">
    <property type="protein sequence ID" value="APA06551.1"/>
    <property type="molecule type" value="Genomic_DNA"/>
</dbReference>
<dbReference type="KEGG" id="ssl:SS1G_12743"/>
<accession>A0A1D9PV11</accession>